<feature type="region of interest" description="Disordered" evidence="1">
    <location>
        <begin position="32"/>
        <end position="59"/>
    </location>
</feature>
<evidence type="ECO:0000256" key="1">
    <source>
        <dbReference type="SAM" id="MobiDB-lite"/>
    </source>
</evidence>
<feature type="compositionally biased region" description="Basic and acidic residues" evidence="1">
    <location>
        <begin position="39"/>
        <end position="59"/>
    </location>
</feature>
<dbReference type="Proteomes" id="UP000010411">
    <property type="component" value="Unassembled WGS sequence"/>
</dbReference>
<keyword evidence="3" id="KW-1185">Reference proteome</keyword>
<dbReference type="EMBL" id="AEJC01000404">
    <property type="protein sequence ID" value="EKX63870.1"/>
    <property type="molecule type" value="Genomic_DNA"/>
</dbReference>
<dbReference type="AlphaFoldDB" id="L1KTU3"/>
<proteinExistence type="predicted"/>
<dbReference type="PATRIC" id="fig|698759.3.peg.5482"/>
<accession>L1KTU3</accession>
<evidence type="ECO:0000313" key="3">
    <source>
        <dbReference type="Proteomes" id="UP000010411"/>
    </source>
</evidence>
<gene>
    <name evidence="2" type="ORF">STRIP9103_09032</name>
</gene>
<protein>
    <submittedName>
        <fullName evidence="2">Uncharacterized protein</fullName>
    </submittedName>
</protein>
<reference evidence="2 3" key="1">
    <citation type="submission" date="2012-11" db="EMBL/GenBank/DDBJ databases">
        <authorList>
            <person name="Huguet-Tapia J.C."/>
            <person name="Durkin A.S."/>
            <person name="Pettis G.S."/>
            <person name="Badger J.H."/>
        </authorList>
    </citation>
    <scope>NUCLEOTIDE SEQUENCE [LARGE SCALE GENOMIC DNA]</scope>
    <source>
        <strain evidence="2 3">91-03</strain>
    </source>
</reference>
<comment type="caution">
    <text evidence="2">The sequence shown here is derived from an EMBL/GenBank/DDBJ whole genome shotgun (WGS) entry which is preliminary data.</text>
</comment>
<sequence length="59" mass="6506">MFRVGGADLQCHGSSAFVSRSCRCTRDGRRTALAGASPHPEDRFVNWRGRARDQRKAGS</sequence>
<evidence type="ECO:0000313" key="2">
    <source>
        <dbReference type="EMBL" id="EKX63870.1"/>
    </source>
</evidence>
<organism evidence="2 3">
    <name type="scientific">Streptomyces ipomoeae 91-03</name>
    <dbReference type="NCBI Taxonomy" id="698759"/>
    <lineage>
        <taxon>Bacteria</taxon>
        <taxon>Bacillati</taxon>
        <taxon>Actinomycetota</taxon>
        <taxon>Actinomycetes</taxon>
        <taxon>Kitasatosporales</taxon>
        <taxon>Streptomycetaceae</taxon>
        <taxon>Streptomyces</taxon>
    </lineage>
</organism>
<name>L1KTU3_9ACTN</name>